<dbReference type="EMBL" id="OM869647">
    <property type="protein sequence ID" value="UPW41673.1"/>
    <property type="molecule type" value="Genomic_DNA"/>
</dbReference>
<evidence type="ECO:0000256" key="1">
    <source>
        <dbReference type="SAM" id="MobiDB-lite"/>
    </source>
</evidence>
<organism evidence="2">
    <name type="scientific">Peromfec virus RodF8_22</name>
    <dbReference type="NCBI Taxonomy" id="2929364"/>
    <lineage>
        <taxon>Viruses</taxon>
        <taxon>Monodnaviria</taxon>
        <taxon>Sangervirae</taxon>
        <taxon>Phixviricota</taxon>
        <taxon>Malgrandaviricetes</taxon>
        <taxon>Petitvirales</taxon>
        <taxon>Microviridae</taxon>
    </lineage>
</organism>
<name>A0A976N355_9VIRU</name>
<feature type="compositionally biased region" description="Low complexity" evidence="1">
    <location>
        <begin position="134"/>
        <end position="147"/>
    </location>
</feature>
<protein>
    <submittedName>
        <fullName evidence="2">Uncharacterized protein</fullName>
    </submittedName>
</protein>
<reference evidence="2" key="1">
    <citation type="submission" date="2022-02" db="EMBL/GenBank/DDBJ databases">
        <title>Towards deciphering the DNA virus diversity associated with rodent species in the families Cricetidae and Heteromyidae.</title>
        <authorList>
            <person name="Lund M."/>
            <person name="Larsen B.B."/>
            <person name="Gryseels S."/>
            <person name="Kraberger S."/>
            <person name="Rowsey D.M."/>
            <person name="Steger L."/>
            <person name="Yule K.M."/>
            <person name="Upham N.S."/>
            <person name="Worobey M."/>
            <person name="Van Doorslaer K."/>
            <person name="Varsani A."/>
        </authorList>
    </citation>
    <scope>NUCLEOTIDE SEQUENCE</scope>
    <source>
        <strain evidence="2">NeonRodF8_22</strain>
    </source>
</reference>
<feature type="region of interest" description="Disordered" evidence="1">
    <location>
        <begin position="123"/>
        <end position="155"/>
    </location>
</feature>
<evidence type="ECO:0000313" key="2">
    <source>
        <dbReference type="EMBL" id="UPW41673.1"/>
    </source>
</evidence>
<sequence length="155" mass="16614">MSTSKNSIIIRKPFQTRIFDELTESKLNTRSHGVGVDSGVASSRLPEKLFALMSKREESDTAAALDSVTEIYDRGIALGPGDTPESIDSSLREHVIGYSTVLRATPYSDAARAVVGDIMQQARELSDSSTGDQETASLELSSSETTAKSPSADKD</sequence>
<accession>A0A976N355</accession>
<proteinExistence type="predicted"/>